<evidence type="ECO:0000313" key="6">
    <source>
        <dbReference type="EMBL" id="OQV16609.1"/>
    </source>
</evidence>
<dbReference type="SUPFAM" id="SSF81321">
    <property type="entry name" value="Family A G protein-coupled receptor-like"/>
    <property type="match status" value="1"/>
</dbReference>
<keyword evidence="5" id="KW-1133">Transmembrane helix</keyword>
<evidence type="ECO:0000256" key="1">
    <source>
        <dbReference type="ARBA" id="ARBA00004141"/>
    </source>
</evidence>
<dbReference type="PANTHER" id="PTHR24243">
    <property type="entry name" value="G-PROTEIN COUPLED RECEPTOR"/>
    <property type="match status" value="1"/>
</dbReference>
<name>A0A1W0WN46_HYPEX</name>
<evidence type="ECO:0008006" key="8">
    <source>
        <dbReference type="Google" id="ProtNLM"/>
    </source>
</evidence>
<evidence type="ECO:0000256" key="5">
    <source>
        <dbReference type="SAM" id="Phobius"/>
    </source>
</evidence>
<evidence type="ECO:0000313" key="7">
    <source>
        <dbReference type="Proteomes" id="UP000192578"/>
    </source>
</evidence>
<feature type="transmembrane region" description="Helical" evidence="5">
    <location>
        <begin position="136"/>
        <end position="161"/>
    </location>
</feature>
<organism evidence="6 7">
    <name type="scientific">Hypsibius exemplaris</name>
    <name type="common">Freshwater tardigrade</name>
    <dbReference type="NCBI Taxonomy" id="2072580"/>
    <lineage>
        <taxon>Eukaryota</taxon>
        <taxon>Metazoa</taxon>
        <taxon>Ecdysozoa</taxon>
        <taxon>Tardigrada</taxon>
        <taxon>Eutardigrada</taxon>
        <taxon>Parachela</taxon>
        <taxon>Hypsibioidea</taxon>
        <taxon>Hypsibiidae</taxon>
        <taxon>Hypsibius</taxon>
    </lineage>
</organism>
<reference evidence="7" key="1">
    <citation type="submission" date="2017-01" db="EMBL/GenBank/DDBJ databases">
        <title>Comparative genomics of anhydrobiosis in the tardigrade Hypsibius dujardini.</title>
        <authorList>
            <person name="Yoshida Y."/>
            <person name="Koutsovoulos G."/>
            <person name="Laetsch D."/>
            <person name="Stevens L."/>
            <person name="Kumar S."/>
            <person name="Horikawa D."/>
            <person name="Ishino K."/>
            <person name="Komine S."/>
            <person name="Tomita M."/>
            <person name="Blaxter M."/>
            <person name="Arakawa K."/>
        </authorList>
    </citation>
    <scope>NUCLEOTIDE SEQUENCE [LARGE SCALE GENOMIC DNA]</scope>
    <source>
        <strain evidence="7">Z151</strain>
    </source>
</reference>
<evidence type="ECO:0000256" key="2">
    <source>
        <dbReference type="ARBA" id="ARBA00023040"/>
    </source>
</evidence>
<dbReference type="EMBL" id="MTYJ01000072">
    <property type="protein sequence ID" value="OQV16609.1"/>
    <property type="molecule type" value="Genomic_DNA"/>
</dbReference>
<evidence type="ECO:0000256" key="3">
    <source>
        <dbReference type="ARBA" id="ARBA00023170"/>
    </source>
</evidence>
<dbReference type="GO" id="GO:0004930">
    <property type="term" value="F:G protein-coupled receptor activity"/>
    <property type="evidence" value="ECO:0007669"/>
    <property type="project" value="UniProtKB-KW"/>
</dbReference>
<dbReference type="AlphaFoldDB" id="A0A1W0WN46"/>
<keyword evidence="5" id="KW-0472">Membrane</keyword>
<keyword evidence="5" id="KW-0812">Transmembrane</keyword>
<gene>
    <name evidence="6" type="ORF">BV898_09279</name>
</gene>
<keyword evidence="7" id="KW-1185">Reference proteome</keyword>
<comment type="caution">
    <text evidence="6">The sequence shown here is derived from an EMBL/GenBank/DDBJ whole genome shotgun (WGS) entry which is preliminary data.</text>
</comment>
<keyword evidence="2" id="KW-0297">G-protein coupled receptor</keyword>
<proteinExistence type="predicted"/>
<protein>
    <recommendedName>
        <fullName evidence="8">G-protein coupled receptors family 1 profile domain-containing protein</fullName>
    </recommendedName>
</protein>
<feature type="transmembrane region" description="Helical" evidence="5">
    <location>
        <begin position="167"/>
        <end position="192"/>
    </location>
</feature>
<dbReference type="Gene3D" id="1.20.1070.10">
    <property type="entry name" value="Rhodopsin 7-helix transmembrane proteins"/>
    <property type="match status" value="1"/>
</dbReference>
<keyword evidence="4" id="KW-0807">Transducer</keyword>
<accession>A0A1W0WN46</accession>
<dbReference type="Proteomes" id="UP000192578">
    <property type="component" value="Unassembled WGS sequence"/>
</dbReference>
<dbReference type="PANTHER" id="PTHR24243:SF208">
    <property type="entry name" value="PYROKININ-1 RECEPTOR"/>
    <property type="match status" value="1"/>
</dbReference>
<feature type="transmembrane region" description="Helical" evidence="5">
    <location>
        <begin position="40"/>
        <end position="60"/>
    </location>
</feature>
<keyword evidence="3" id="KW-0675">Receptor</keyword>
<comment type="subcellular location">
    <subcellularLocation>
        <location evidence="1">Membrane</location>
        <topology evidence="1">Multi-pass membrane protein</topology>
    </subcellularLocation>
</comment>
<evidence type="ECO:0000256" key="4">
    <source>
        <dbReference type="ARBA" id="ARBA00023224"/>
    </source>
</evidence>
<dbReference type="GO" id="GO:0016020">
    <property type="term" value="C:membrane"/>
    <property type="evidence" value="ECO:0007669"/>
    <property type="project" value="UniProtKB-SubCell"/>
</dbReference>
<sequence length="207" mass="22723">MGMAPGVVNDAFYYRGPLNGPGGCQPNFDAQPKWAATVEVVYFLWPQVVMVLAMVVIFAAKRNRRRQVMVAHRGTVAGVVPSLGTNHSQRAENMNSAVKTAEVKTTGVSAPVSQVVPTDLRVGNGAQGRRAARGDLLLILLTISVTICWTPNSVFFTWLLFNILDEPVFYAVSTIFLAVQSTVDSILFALALKELREALRRHFCHHL</sequence>